<dbReference type="EMBL" id="JH159154">
    <property type="protein sequence ID" value="EGZ18603.1"/>
    <property type="molecule type" value="Genomic_DNA"/>
</dbReference>
<dbReference type="SUPFAM" id="SSF48403">
    <property type="entry name" value="Ankyrin repeat"/>
    <property type="match status" value="1"/>
</dbReference>
<dbReference type="PROSITE" id="PS50297">
    <property type="entry name" value="ANK_REP_REGION"/>
    <property type="match status" value="2"/>
</dbReference>
<accession>G4ZGF8</accession>
<keyword evidence="3" id="KW-1185">Reference proteome</keyword>
<dbReference type="InterPro" id="IPR002110">
    <property type="entry name" value="Ankyrin_rpt"/>
</dbReference>
<dbReference type="Proteomes" id="UP000002640">
    <property type="component" value="Unassembled WGS sequence"/>
</dbReference>
<dbReference type="InterPro" id="IPR039323">
    <property type="entry name" value="ANKRD_45/46/60"/>
</dbReference>
<dbReference type="PRINTS" id="PR01415">
    <property type="entry name" value="ANKYRIN"/>
</dbReference>
<dbReference type="RefSeq" id="XP_009527661.1">
    <property type="nucleotide sequence ID" value="XM_009529366.1"/>
</dbReference>
<dbReference type="AlphaFoldDB" id="G4ZGF8"/>
<dbReference type="STRING" id="1094619.G4ZGF8"/>
<reference evidence="2 3" key="1">
    <citation type="journal article" date="2006" name="Science">
        <title>Phytophthora genome sequences uncover evolutionary origins and mechanisms of pathogenesis.</title>
        <authorList>
            <person name="Tyler B.M."/>
            <person name="Tripathy S."/>
            <person name="Zhang X."/>
            <person name="Dehal P."/>
            <person name="Jiang R.H."/>
            <person name="Aerts A."/>
            <person name="Arredondo F.D."/>
            <person name="Baxter L."/>
            <person name="Bensasson D."/>
            <person name="Beynon J.L."/>
            <person name="Chapman J."/>
            <person name="Damasceno C.M."/>
            <person name="Dorrance A.E."/>
            <person name="Dou D."/>
            <person name="Dickerman A.W."/>
            <person name="Dubchak I.L."/>
            <person name="Garbelotto M."/>
            <person name="Gijzen M."/>
            <person name="Gordon S.G."/>
            <person name="Govers F."/>
            <person name="Grunwald N.J."/>
            <person name="Huang W."/>
            <person name="Ivors K.L."/>
            <person name="Jones R.W."/>
            <person name="Kamoun S."/>
            <person name="Krampis K."/>
            <person name="Lamour K.H."/>
            <person name="Lee M.K."/>
            <person name="McDonald W.H."/>
            <person name="Medina M."/>
            <person name="Meijer H.J."/>
            <person name="Nordberg E.K."/>
            <person name="Maclean D.J."/>
            <person name="Ospina-Giraldo M.D."/>
            <person name="Morris P.F."/>
            <person name="Phuntumart V."/>
            <person name="Putnam N.H."/>
            <person name="Rash S."/>
            <person name="Rose J.K."/>
            <person name="Sakihama Y."/>
            <person name="Salamov A.A."/>
            <person name="Savidor A."/>
            <person name="Scheuring C.F."/>
            <person name="Smith B.M."/>
            <person name="Sobral B.W."/>
            <person name="Terry A."/>
            <person name="Torto-Alalibo T.A."/>
            <person name="Win J."/>
            <person name="Xu Z."/>
            <person name="Zhang H."/>
            <person name="Grigoriev I.V."/>
            <person name="Rokhsar D.S."/>
            <person name="Boore J.L."/>
        </authorList>
    </citation>
    <scope>NUCLEOTIDE SEQUENCE [LARGE SCALE GENOMIC DNA]</scope>
    <source>
        <strain evidence="2 3">P6497</strain>
    </source>
</reference>
<dbReference type="PANTHER" id="PTHR22677:SF4">
    <property type="entry name" value="USHER SYNDROME TYPE-1G PROTEIN-LIKE PROTEIN"/>
    <property type="match status" value="1"/>
</dbReference>
<dbReference type="PANTHER" id="PTHR22677">
    <property type="entry name" value="ANKYRIN REPEAT DOMAIN-CONTAINING PROTEIN 60"/>
    <property type="match status" value="1"/>
</dbReference>
<dbReference type="SMART" id="SM00248">
    <property type="entry name" value="ANK"/>
    <property type="match status" value="2"/>
</dbReference>
<keyword evidence="1" id="KW-0040">ANK repeat</keyword>
<dbReference type="PROSITE" id="PS50088">
    <property type="entry name" value="ANK_REPEAT"/>
    <property type="match status" value="2"/>
</dbReference>
<evidence type="ECO:0000256" key="1">
    <source>
        <dbReference type="PROSITE-ProRule" id="PRU00023"/>
    </source>
</evidence>
<organism evidence="2 3">
    <name type="scientific">Phytophthora sojae (strain P6497)</name>
    <name type="common">Soybean stem and root rot agent</name>
    <name type="synonym">Phytophthora megasperma f. sp. glycines</name>
    <dbReference type="NCBI Taxonomy" id="1094619"/>
    <lineage>
        <taxon>Eukaryota</taxon>
        <taxon>Sar</taxon>
        <taxon>Stramenopiles</taxon>
        <taxon>Oomycota</taxon>
        <taxon>Peronosporomycetes</taxon>
        <taxon>Peronosporales</taxon>
        <taxon>Peronosporaceae</taxon>
        <taxon>Phytophthora</taxon>
    </lineage>
</organism>
<name>G4ZGF8_PHYSP</name>
<dbReference type="Gene3D" id="1.25.40.20">
    <property type="entry name" value="Ankyrin repeat-containing domain"/>
    <property type="match status" value="2"/>
</dbReference>
<dbReference type="KEGG" id="psoj:PHYSODRAFT_504685"/>
<dbReference type="InterPro" id="IPR036770">
    <property type="entry name" value="Ankyrin_rpt-contain_sf"/>
</dbReference>
<protein>
    <submittedName>
        <fullName evidence="2">Uncharacterized protein</fullName>
    </submittedName>
</protein>
<feature type="repeat" description="ANK" evidence="1">
    <location>
        <begin position="61"/>
        <end position="93"/>
    </location>
</feature>
<dbReference type="Pfam" id="PF12796">
    <property type="entry name" value="Ank_2"/>
    <property type="match status" value="2"/>
</dbReference>
<sequence length="122" mass="13155">MATVQRELVEVVDILLGKGASVELKTEDGRTALHIAAEEGRADVIGLLLRRGANVDAANLSKWTPLMLAAYRGHKETVKLLVKEGASLTVKNKDGAKAAEIAKLNNRTDLLDLLQSGIDLER</sequence>
<evidence type="ECO:0000313" key="3">
    <source>
        <dbReference type="Proteomes" id="UP000002640"/>
    </source>
</evidence>
<dbReference type="GeneID" id="20658380"/>
<gene>
    <name evidence="2" type="ORF">PHYSODRAFT_504685</name>
</gene>
<dbReference type="SMR" id="G4ZGF8"/>
<feature type="repeat" description="ANK" evidence="1">
    <location>
        <begin position="28"/>
        <end position="60"/>
    </location>
</feature>
<dbReference type="InParanoid" id="G4ZGF8"/>
<dbReference type="OMA" id="FANWEDW"/>
<evidence type="ECO:0000313" key="2">
    <source>
        <dbReference type="EMBL" id="EGZ18603.1"/>
    </source>
</evidence>
<proteinExistence type="predicted"/>